<reference evidence="1 2" key="1">
    <citation type="submission" date="2019-11" db="EMBL/GenBank/DDBJ databases">
        <title>Pedobacter sp. HMF7647 Genome sequencing and assembly.</title>
        <authorList>
            <person name="Kang H."/>
            <person name="Kim H."/>
            <person name="Joh K."/>
        </authorList>
    </citation>
    <scope>NUCLEOTIDE SEQUENCE [LARGE SCALE GENOMIC DNA]</scope>
    <source>
        <strain evidence="1 2">HMF7647</strain>
    </source>
</reference>
<organism evidence="1 2">
    <name type="scientific">Hufsiella arboris</name>
    <dbReference type="NCBI Taxonomy" id="2695275"/>
    <lineage>
        <taxon>Bacteria</taxon>
        <taxon>Pseudomonadati</taxon>
        <taxon>Bacteroidota</taxon>
        <taxon>Sphingobacteriia</taxon>
        <taxon>Sphingobacteriales</taxon>
        <taxon>Sphingobacteriaceae</taxon>
        <taxon>Hufsiella</taxon>
    </lineage>
</organism>
<accession>A0A7K1Y5X5</accession>
<sequence length="283" mass="32484">MNLPPEATHFFTNVQFELIPEISYTKLETLSQFSKNTGFNYIELREALIKVVWSKISGLKAIAYDKELTDQYQSEILIIDGMLQMEHERSVCEFIFYGKSSLDAMATFVNKRFNLGFNGGDIDFKKAKFRKKLIEANNSFGTILNTLSVWLEPNRGKSDSIISLRDFWIHQSNPWIIMVYPPSVKGSLPIPLALSKANIFQGEKWANEDFFNYHFQNLTNLFNHIIDTMVNLEGQSFDGEVKHSIDPVPFFPFEVSDKSGKVNIKEMAIGRITQNYLLNGIKI</sequence>
<dbReference type="EMBL" id="WVHT01000001">
    <property type="protein sequence ID" value="MXV49509.1"/>
    <property type="molecule type" value="Genomic_DNA"/>
</dbReference>
<proteinExistence type="predicted"/>
<dbReference type="Proteomes" id="UP000466586">
    <property type="component" value="Unassembled WGS sequence"/>
</dbReference>
<dbReference type="AlphaFoldDB" id="A0A7K1Y5X5"/>
<evidence type="ECO:0000313" key="1">
    <source>
        <dbReference type="EMBL" id="MXV49509.1"/>
    </source>
</evidence>
<gene>
    <name evidence="1" type="ORF">GS399_00875</name>
</gene>
<protein>
    <submittedName>
        <fullName evidence="1">Uncharacterized protein</fullName>
    </submittedName>
</protein>
<comment type="caution">
    <text evidence="1">The sequence shown here is derived from an EMBL/GenBank/DDBJ whole genome shotgun (WGS) entry which is preliminary data.</text>
</comment>
<evidence type="ECO:0000313" key="2">
    <source>
        <dbReference type="Proteomes" id="UP000466586"/>
    </source>
</evidence>
<keyword evidence="2" id="KW-1185">Reference proteome</keyword>
<name>A0A7K1Y5X5_9SPHI</name>
<dbReference type="RefSeq" id="WP_160842619.1">
    <property type="nucleotide sequence ID" value="NZ_WVHT01000001.1"/>
</dbReference>